<evidence type="ECO:0000313" key="2">
    <source>
        <dbReference type="EMBL" id="EAL7595609.1"/>
    </source>
</evidence>
<keyword evidence="1" id="KW-0812">Transmembrane</keyword>
<proteinExistence type="predicted"/>
<sequence>MYHLLDFSTCKCENEKFDLAYKIFKQDFIEAPLYLAGCIYIDPQSHKKHKGKEKIFWHITTRENKQNKTREFDSQRACRINWIKQIIINHTHPEIKAFYYKEKRTIRFYLWLHNYDFIVILQKLGRSSSFLVTSFYIDKGYNKNIYEKRYRNYTIDTLFIIYLIFCPILTFNPYAFTIFKLSN</sequence>
<dbReference type="AlphaFoldDB" id="A0AAD2QYJ1"/>
<comment type="caution">
    <text evidence="2">The sequence shown here is derived from an EMBL/GenBank/DDBJ whole genome shotgun (WGS) entry which is preliminary data.</text>
</comment>
<protein>
    <submittedName>
        <fullName evidence="2">Uncharacterized protein</fullName>
    </submittedName>
</protein>
<keyword evidence="1" id="KW-0472">Membrane</keyword>
<accession>A0AAD2QYJ1</accession>
<dbReference type="EMBL" id="AACQYW010000029">
    <property type="protein sequence ID" value="EAL7595609.1"/>
    <property type="molecule type" value="Genomic_DNA"/>
</dbReference>
<dbReference type="Proteomes" id="UP000343544">
    <property type="component" value="Unassembled WGS sequence"/>
</dbReference>
<evidence type="ECO:0000313" key="3">
    <source>
        <dbReference type="Proteomes" id="UP000343544"/>
    </source>
</evidence>
<feature type="transmembrane region" description="Helical" evidence="1">
    <location>
        <begin position="158"/>
        <end position="179"/>
    </location>
</feature>
<evidence type="ECO:0000256" key="1">
    <source>
        <dbReference type="SAM" id="Phobius"/>
    </source>
</evidence>
<organism evidence="2 3">
    <name type="scientific">Campylobacter jejuni</name>
    <dbReference type="NCBI Taxonomy" id="197"/>
    <lineage>
        <taxon>Bacteria</taxon>
        <taxon>Pseudomonadati</taxon>
        <taxon>Campylobacterota</taxon>
        <taxon>Epsilonproteobacteria</taxon>
        <taxon>Campylobacterales</taxon>
        <taxon>Campylobacteraceae</taxon>
        <taxon>Campylobacter</taxon>
    </lineage>
</organism>
<gene>
    <name evidence="2" type="ORF">DVI03_08380</name>
</gene>
<reference evidence="2 3" key="1">
    <citation type="submission" date="2018-07" db="EMBL/GenBank/DDBJ databases">
        <authorList>
            <consortium name="PulseNet: The National Subtyping Network for Foodborne Disease Surveillance"/>
            <person name="Tarr C.L."/>
            <person name="Trees E."/>
            <person name="Katz L.S."/>
            <person name="Carleton-Romer H.A."/>
            <person name="Stroika S."/>
            <person name="Kucerova Z."/>
            <person name="Roache K.F."/>
            <person name="Sabol A.L."/>
            <person name="Besser J."/>
            <person name="Gerner-Smidt P."/>
        </authorList>
    </citation>
    <scope>NUCLEOTIDE SEQUENCE [LARGE SCALE GENOMIC DNA]</scope>
    <source>
        <strain evidence="2 3">PNUSAC005307</strain>
    </source>
</reference>
<keyword evidence="1" id="KW-1133">Transmembrane helix</keyword>
<name>A0AAD2QYJ1_CAMJU</name>